<comment type="function">
    <text evidence="1">Involved in the import of queuosine (Q) precursors, required for Q precursor salvage.</text>
</comment>
<dbReference type="PANTHER" id="PTHR34300">
    <property type="entry name" value="QUEUOSINE PRECURSOR TRANSPORTER-RELATED"/>
    <property type="match status" value="1"/>
</dbReference>
<keyword evidence="1" id="KW-0812">Transmembrane</keyword>
<dbReference type="Pfam" id="PF02592">
    <property type="entry name" value="Vut_1"/>
    <property type="match status" value="1"/>
</dbReference>
<feature type="transmembrane region" description="Helical" evidence="1">
    <location>
        <begin position="118"/>
        <end position="139"/>
    </location>
</feature>
<feature type="transmembrane region" description="Helical" evidence="1">
    <location>
        <begin position="85"/>
        <end position="106"/>
    </location>
</feature>
<keyword evidence="1" id="KW-1003">Cell membrane</keyword>
<dbReference type="GO" id="GO:0022857">
    <property type="term" value="F:transmembrane transporter activity"/>
    <property type="evidence" value="ECO:0007669"/>
    <property type="project" value="UniProtKB-UniRule"/>
</dbReference>
<comment type="similarity">
    <text evidence="1">Belongs to the vitamin uptake transporter (VUT/ECF) (TC 2.A.88) family. Q precursor transporter subfamily.</text>
</comment>
<name>A0A9Q9F0G8_9STAP</name>
<dbReference type="AlphaFoldDB" id="A0A9Q9F0G8"/>
<sequence>MSNEFIAVIAFFATFISLIVMYRFFGKSGLMIWVAIGTVIANIQVTKTIEVFGITATLGNILFASIYLATDILNDIYGRKTAKRAVWLGFMSVIIMVVLMTIALSYQPAASDIAQQSMATLFGLVPRIALGSIIAYIIGQYVDVYIFSFIKKYFSSDRTFIIRAYGSTAVSSIIDTALFTLIAFYGLMPNAILFEIFLTTYLFKLLTTICNVPFGYIAKSIAKDVDDDGPAVH</sequence>
<comment type="subcellular location">
    <subcellularLocation>
        <location evidence="1">Cell membrane</location>
        <topology evidence="1">Multi-pass membrane protein</topology>
    </subcellularLocation>
</comment>
<feature type="transmembrane region" description="Helical" evidence="1">
    <location>
        <begin position="6"/>
        <end position="25"/>
    </location>
</feature>
<gene>
    <name evidence="2" type="ORF">KFV11_05990</name>
</gene>
<protein>
    <recommendedName>
        <fullName evidence="1">Probable queuosine precursor transporter</fullName>
        <shortName evidence="1">Q precursor transporter</shortName>
    </recommendedName>
</protein>
<dbReference type="GO" id="GO:0005886">
    <property type="term" value="C:plasma membrane"/>
    <property type="evidence" value="ECO:0007669"/>
    <property type="project" value="UniProtKB-SubCell"/>
</dbReference>
<feature type="transmembrane region" description="Helical" evidence="1">
    <location>
        <begin position="191"/>
        <end position="214"/>
    </location>
</feature>
<reference evidence="2" key="1">
    <citation type="submission" date="2021-04" db="EMBL/GenBank/DDBJ databases">
        <title>Complete Genome Sequences of Macrococcus spp. from dog and cattle.</title>
        <authorList>
            <person name="Schwendener S."/>
            <person name="Perreten V."/>
        </authorList>
    </citation>
    <scope>NUCLEOTIDE SEQUENCE</scope>
    <source>
        <strain evidence="2">Epi0143-OL</strain>
    </source>
</reference>
<keyword evidence="1" id="KW-0813">Transport</keyword>
<feature type="transmembrane region" description="Helical" evidence="1">
    <location>
        <begin position="30"/>
        <end position="45"/>
    </location>
</feature>
<dbReference type="RefSeq" id="WP_254249479.1">
    <property type="nucleotide sequence ID" value="NZ_CP073809.1"/>
</dbReference>
<dbReference type="HAMAP" id="MF_02088">
    <property type="entry name" value="Q_prec_transport"/>
    <property type="match status" value="1"/>
</dbReference>
<keyword evidence="1" id="KW-0472">Membrane</keyword>
<feature type="transmembrane region" description="Helical" evidence="1">
    <location>
        <begin position="160"/>
        <end position="185"/>
    </location>
</feature>
<accession>A0A9Q9F0G8</accession>
<dbReference type="InterPro" id="IPR003744">
    <property type="entry name" value="YhhQ"/>
</dbReference>
<dbReference type="PANTHER" id="PTHR34300:SF2">
    <property type="entry name" value="QUEUOSINE PRECURSOR TRANSPORTER-RELATED"/>
    <property type="match status" value="1"/>
</dbReference>
<dbReference type="Proteomes" id="UP001057381">
    <property type="component" value="Chromosome"/>
</dbReference>
<feature type="transmembrane region" description="Helical" evidence="1">
    <location>
        <begin position="51"/>
        <end position="73"/>
    </location>
</feature>
<dbReference type="NCBIfam" id="TIGR00697">
    <property type="entry name" value="queuosine precursor transporter"/>
    <property type="match status" value="1"/>
</dbReference>
<dbReference type="KEGG" id="mequ:KFV11_05990"/>
<evidence type="ECO:0000313" key="3">
    <source>
        <dbReference type="Proteomes" id="UP001057381"/>
    </source>
</evidence>
<proteinExistence type="inferred from homology"/>
<organism evidence="2 3">
    <name type="scientific">Macrococcus equipercicus</name>
    <dbReference type="NCBI Taxonomy" id="69967"/>
    <lineage>
        <taxon>Bacteria</taxon>
        <taxon>Bacillati</taxon>
        <taxon>Bacillota</taxon>
        <taxon>Bacilli</taxon>
        <taxon>Bacillales</taxon>
        <taxon>Staphylococcaceae</taxon>
        <taxon>Macrococcus</taxon>
    </lineage>
</organism>
<evidence type="ECO:0000256" key="1">
    <source>
        <dbReference type="HAMAP-Rule" id="MF_02088"/>
    </source>
</evidence>
<dbReference type="EMBL" id="CP073809">
    <property type="protein sequence ID" value="UTH12837.1"/>
    <property type="molecule type" value="Genomic_DNA"/>
</dbReference>
<evidence type="ECO:0000313" key="2">
    <source>
        <dbReference type="EMBL" id="UTH12837.1"/>
    </source>
</evidence>
<keyword evidence="1" id="KW-1133">Transmembrane helix</keyword>